<dbReference type="GO" id="GO:0008479">
    <property type="term" value="F:tRNA-guanosine(34) queuine transglycosylase activity"/>
    <property type="evidence" value="ECO:0007669"/>
    <property type="project" value="UniProtKB-UniRule"/>
</dbReference>
<evidence type="ECO:0000256" key="3">
    <source>
        <dbReference type="ARBA" id="ARBA00022694"/>
    </source>
</evidence>
<feature type="region of interest" description="Disordered" evidence="7">
    <location>
        <begin position="132"/>
        <end position="184"/>
    </location>
</feature>
<dbReference type="EC" id="2.4.2.64" evidence="6"/>
<protein>
    <recommendedName>
        <fullName evidence="6">Queuine tRNA-ribosyltransferase catalytic subunit 1</fullName>
        <ecNumber evidence="6">2.4.2.64</ecNumber>
    </recommendedName>
    <alternativeName>
        <fullName evidence="6">Guanine insertion enzyme</fullName>
    </alternativeName>
    <alternativeName>
        <fullName evidence="6">tRNA-guanine transglycosylase</fullName>
    </alternativeName>
</protein>
<name>A0ABD1DDT6_CULPP</name>
<feature type="region of interest" description="RNA binding; important for wobble base 34 recognition" evidence="6">
    <location>
        <begin position="985"/>
        <end position="989"/>
    </location>
</feature>
<keyword evidence="5 6" id="KW-0862">Zinc</keyword>
<feature type="region of interest" description="RNA binding" evidence="6">
    <location>
        <begin position="961"/>
        <end position="967"/>
    </location>
</feature>
<feature type="binding site" evidence="6">
    <location>
        <position position="1023"/>
    </location>
    <ligand>
        <name>Zn(2+)</name>
        <dbReference type="ChEBI" id="CHEBI:29105"/>
    </ligand>
</feature>
<dbReference type="InterPro" id="IPR002616">
    <property type="entry name" value="tRNA_ribo_trans-like"/>
</dbReference>
<feature type="compositionally biased region" description="Basic and acidic residues" evidence="7">
    <location>
        <begin position="382"/>
        <end position="397"/>
    </location>
</feature>
<feature type="binding site" evidence="6">
    <location>
        <position position="860"/>
    </location>
    <ligand>
        <name>substrate</name>
    </ligand>
</feature>
<comment type="cofactor">
    <cofactor evidence="6">
        <name>Zn(2+)</name>
        <dbReference type="ChEBI" id="CHEBI:29105"/>
    </cofactor>
</comment>
<keyword evidence="4 6" id="KW-0479">Metal-binding</keyword>
<evidence type="ECO:0000256" key="4">
    <source>
        <dbReference type="ARBA" id="ARBA00022723"/>
    </source>
</evidence>
<comment type="similarity">
    <text evidence="6">Belongs to the queuine tRNA-ribosyltransferase family.</text>
</comment>
<comment type="subcellular location">
    <subcellularLocation>
        <location evidence="6">Cytoplasm</location>
    </subcellularLocation>
</comment>
<feature type="domain" description="tRNA-guanine(15) transglycosylase-like" evidence="8">
    <location>
        <begin position="727"/>
        <end position="1080"/>
    </location>
</feature>
<dbReference type="Gene3D" id="3.20.20.105">
    <property type="entry name" value="Queuine tRNA-ribosyltransferase-like"/>
    <property type="match status" value="1"/>
</dbReference>
<dbReference type="InterPro" id="IPR004803">
    <property type="entry name" value="TGT"/>
</dbReference>
<accession>A0ABD1DDT6</accession>
<dbReference type="InterPro" id="IPR036511">
    <property type="entry name" value="TGT-like_sf"/>
</dbReference>
<evidence type="ECO:0000313" key="9">
    <source>
        <dbReference type="EMBL" id="KAL1397838.1"/>
    </source>
</evidence>
<dbReference type="Proteomes" id="UP001562425">
    <property type="component" value="Unassembled WGS sequence"/>
</dbReference>
<dbReference type="GO" id="GO:0008033">
    <property type="term" value="P:tRNA processing"/>
    <property type="evidence" value="ECO:0007669"/>
    <property type="project" value="UniProtKB-KW"/>
</dbReference>
<comment type="caution">
    <text evidence="9">The sequence shown here is derived from an EMBL/GenBank/DDBJ whole genome shotgun (WGS) entry which is preliminary data.</text>
</comment>
<dbReference type="GO" id="GO:0046872">
    <property type="term" value="F:metal ion binding"/>
    <property type="evidence" value="ECO:0007669"/>
    <property type="project" value="UniProtKB-KW"/>
</dbReference>
<proteinExistence type="inferred from homology"/>
<evidence type="ECO:0000256" key="2">
    <source>
        <dbReference type="ARBA" id="ARBA00022679"/>
    </source>
</evidence>
<comment type="subunit">
    <text evidence="6">Heterodimer of a catalytic subunit and an accessory subunit.</text>
</comment>
<dbReference type="HAMAP" id="MF_00168">
    <property type="entry name" value="Q_tRNA_Tgt"/>
    <property type="match status" value="1"/>
</dbReference>
<evidence type="ECO:0000259" key="8">
    <source>
        <dbReference type="Pfam" id="PF01702"/>
    </source>
</evidence>
<feature type="binding site" evidence="6">
    <location>
        <position position="930"/>
    </location>
    <ligand>
        <name>substrate</name>
    </ligand>
</feature>
<dbReference type="EMBL" id="JBEHCU010006125">
    <property type="protein sequence ID" value="KAL1397838.1"/>
    <property type="molecule type" value="Genomic_DNA"/>
</dbReference>
<keyword evidence="10" id="KW-1185">Reference proteome</keyword>
<sequence length="1101" mass="122363">MNEVVKCLGVNPAIILVVSCREKDSKSDSKNISLAPSKAEPAGRGEEDGPNIRDVGRVQEQLESPSETDDHLGLLLNLPEELESPSETDDHLGLLLNLPEEVRRRTVNTAGTVAKFKNLFQEHLFGPLEKLNLPEERRGGGRSEHPGRWTSSRAAGESIGDGRPPRAAVEPAGRGEEEDGPNIRDVGRVQEQLESPSATDDHLGLLLNLPEEARRRTFNTAGTVAKFKNLGEEEDGPNIRDVGRVQEQLESPSETDDHLGLLLNLPEEVRRRTVNTAGTVAKFKNLFQEHLFGPLEKLNLPEEVRRTVRTSGTGEEEDGPNIRDVGRVQEQLESPSETDDHLGLLLNLPEEVRRRTVNTAGTVAKFKNLFQEHLFGPLEKLNLPEERRGGGRSEHPGRWTSSRAAGESIGDGRPPRAAVEPAGRGEEEDGPNIRDVGRVQEQLESPSATDDHLGLLLNLPEEARRRTVNTAGTVAKFKNLFQEHLFGPLEKLNLPEERRGGGRSEHPGRWTSSRAAGESIGDGRPPRAAVEPAGRGEEEDCPNIRDVGRVQEQLESPSAMDDHLGLLLNLPEEVRRRTVNTAGTVAKFKNLFQEHLFGPLEKLNLPEEVRRRTVRTSRTLDEFKKSWRVQWRRTTARAAAEPAGRARRRTVRTAGIDRLETLPETVDHFRLWLLNPPEKAKPKTVRYLNFKQFLRRMSSAAADQPAPTTATTGPPLQYRVLAKCSRTKARVGVMSLRHSDVDTPVFMPVGTQGTLKGLLPDQIMALGCQIMLGNTYHLGMRPGTEILKKVGGLHAFMGWPRALLTDSGGFQMVSLLQLAEITEEGVKFESPYDKSECMLTPERSMEIQNAIGADIMMQLDDVVKTTTTGPRVEEAMHRTIRWLDRSIEAHARDDEQSIFPIVQGGLQPELRKVCAAELTERNTRGFAVGGLSGGESKDEFWRTVHLCTDLLPEDKPRYLMGVGFAADLVVCVALGIDMFDCVFPTRTARFGCALTRQGQLNLKQQTFKTDMRPIDENCDCSTCKTYTRAYLHHIVTVEPVACSIISIHNVAFQLKLMGDIRKSIEADTFPEFIKSYMQDRFPDGSVPQWIVDALAAVNVQL</sequence>
<evidence type="ECO:0000256" key="6">
    <source>
        <dbReference type="HAMAP-Rule" id="MF_03218"/>
    </source>
</evidence>
<gene>
    <name evidence="9" type="ORF">pipiens_009436</name>
</gene>
<feature type="binding site" evidence="6">
    <location>
        <position position="1018"/>
    </location>
    <ligand>
        <name>Zn(2+)</name>
        <dbReference type="ChEBI" id="CHEBI:29105"/>
    </ligand>
</feature>
<feature type="active site" description="Nucleophile" evidence="6">
    <location>
        <position position="980"/>
    </location>
</feature>
<dbReference type="PANTHER" id="PTHR43530:SF1">
    <property type="entry name" value="QUEUINE TRNA-RIBOSYLTRANSFERASE CATALYTIC SUBUNIT 1"/>
    <property type="match status" value="1"/>
</dbReference>
<feature type="active site" description="Proton acceptor" evidence="6">
    <location>
        <position position="806"/>
    </location>
</feature>
<evidence type="ECO:0000256" key="1">
    <source>
        <dbReference type="ARBA" id="ARBA00022676"/>
    </source>
</evidence>
<keyword evidence="6" id="KW-0963">Cytoplasm</keyword>
<keyword evidence="2 6" id="KW-0808">Transferase</keyword>
<feature type="binding site" evidence="6">
    <location>
        <begin position="806"/>
        <end position="810"/>
    </location>
    <ligand>
        <name>substrate</name>
    </ligand>
</feature>
<dbReference type="GO" id="GO:0005737">
    <property type="term" value="C:cytoplasm"/>
    <property type="evidence" value="ECO:0007669"/>
    <property type="project" value="UniProtKB-SubCell"/>
</dbReference>
<feature type="region of interest" description="Disordered" evidence="7">
    <location>
        <begin position="27"/>
        <end position="56"/>
    </location>
</feature>
<evidence type="ECO:0000256" key="7">
    <source>
        <dbReference type="SAM" id="MobiDB-lite"/>
    </source>
</evidence>
<comment type="catalytic activity">
    <reaction evidence="6">
        <text>guanosine(34) in tRNA + queuine = queuosine(34) in tRNA + guanine</text>
        <dbReference type="Rhea" id="RHEA:16633"/>
        <dbReference type="Rhea" id="RHEA-COMP:10341"/>
        <dbReference type="Rhea" id="RHEA-COMP:18571"/>
        <dbReference type="ChEBI" id="CHEBI:16235"/>
        <dbReference type="ChEBI" id="CHEBI:17433"/>
        <dbReference type="ChEBI" id="CHEBI:74269"/>
        <dbReference type="ChEBI" id="CHEBI:194431"/>
        <dbReference type="EC" id="2.4.2.64"/>
    </reaction>
</comment>
<feature type="compositionally biased region" description="Basic and acidic residues" evidence="7">
    <location>
        <begin position="494"/>
        <end position="508"/>
    </location>
</feature>
<dbReference type="Pfam" id="PF01702">
    <property type="entry name" value="TGT"/>
    <property type="match status" value="1"/>
</dbReference>
<comment type="function">
    <text evidence="6">Catalytic subunit of the queuine tRNA-ribosyltransferase (TGT) that catalyzes the base-exchange of a guanine (G) residue with queuine (Q) at position 34 (anticodon wobble position) in tRNAs with GU(N) anticodons (tRNA-Asp, -Asn, -His and -Tyr), resulting in the hypermodified nucleoside queuosine (7-(((4,5-cis-dihydroxy-2-cyclopenten-1-yl)amino)methyl)-7-deazaguanosine). Catalysis occurs through a double-displacement mechanism. The nucleophile active site attacks the C1' of nucleotide 34 to detach the guanine base from the RNA, forming a covalent enzyme-RNA intermediate. The proton acceptor active site deprotonates the incoming queuine, allowing a nucleophilic attack on the C1' of the ribose to form the product.</text>
</comment>
<feature type="binding site" evidence="6">
    <location>
        <position position="1020"/>
    </location>
    <ligand>
        <name>Zn(2+)</name>
        <dbReference type="ChEBI" id="CHEBI:29105"/>
    </ligand>
</feature>
<dbReference type="NCBIfam" id="TIGR00449">
    <property type="entry name" value="tgt_general"/>
    <property type="match status" value="1"/>
</dbReference>
<dbReference type="PROSITE" id="PS51257">
    <property type="entry name" value="PROKAR_LIPOPROTEIN"/>
    <property type="match status" value="1"/>
</dbReference>
<feature type="binding site" evidence="6">
    <location>
        <position position="903"/>
    </location>
    <ligand>
        <name>substrate</name>
    </ligand>
</feature>
<evidence type="ECO:0000256" key="5">
    <source>
        <dbReference type="ARBA" id="ARBA00022833"/>
    </source>
</evidence>
<dbReference type="SUPFAM" id="SSF51713">
    <property type="entry name" value="tRNA-guanine transglycosylase"/>
    <property type="match status" value="1"/>
</dbReference>
<reference evidence="9 10" key="1">
    <citation type="submission" date="2024-05" db="EMBL/GenBank/DDBJ databases">
        <title>Culex pipiens pipiens assembly and annotation.</title>
        <authorList>
            <person name="Alout H."/>
            <person name="Durand T."/>
        </authorList>
    </citation>
    <scope>NUCLEOTIDE SEQUENCE [LARGE SCALE GENOMIC DNA]</scope>
    <source>
        <strain evidence="9">HA-2024</strain>
        <tissue evidence="9">Whole body</tissue>
    </source>
</reference>
<feature type="compositionally biased region" description="Basic and acidic residues" evidence="7">
    <location>
        <begin position="132"/>
        <end position="147"/>
    </location>
</feature>
<dbReference type="AlphaFoldDB" id="A0ABD1DDT6"/>
<organism evidence="9 10">
    <name type="scientific">Culex pipiens pipiens</name>
    <name type="common">Northern house mosquito</name>
    <dbReference type="NCBI Taxonomy" id="38569"/>
    <lineage>
        <taxon>Eukaryota</taxon>
        <taxon>Metazoa</taxon>
        <taxon>Ecdysozoa</taxon>
        <taxon>Arthropoda</taxon>
        <taxon>Hexapoda</taxon>
        <taxon>Insecta</taxon>
        <taxon>Pterygota</taxon>
        <taxon>Neoptera</taxon>
        <taxon>Endopterygota</taxon>
        <taxon>Diptera</taxon>
        <taxon>Nematocera</taxon>
        <taxon>Culicoidea</taxon>
        <taxon>Culicidae</taxon>
        <taxon>Culicinae</taxon>
        <taxon>Culicini</taxon>
        <taxon>Culex</taxon>
        <taxon>Culex</taxon>
    </lineage>
</organism>
<feature type="binding site" evidence="6">
    <location>
        <position position="1048"/>
    </location>
    <ligand>
        <name>Zn(2+)</name>
        <dbReference type="ChEBI" id="CHEBI:29105"/>
    </ligand>
</feature>
<feature type="region of interest" description="Disordered" evidence="7">
    <location>
        <begin position="494"/>
        <end position="543"/>
    </location>
</feature>
<keyword evidence="1 6" id="KW-0328">Glycosyltransferase</keyword>
<dbReference type="PANTHER" id="PTHR43530">
    <property type="entry name" value="QUEUINE TRNA-RIBOSYLTRANSFERASE CATALYTIC SUBUNIT 1"/>
    <property type="match status" value="1"/>
</dbReference>
<feature type="region of interest" description="Disordered" evidence="7">
    <location>
        <begin position="381"/>
        <end position="434"/>
    </location>
</feature>
<keyword evidence="3 6" id="KW-0819">tRNA processing</keyword>
<feature type="compositionally biased region" description="Basic and acidic residues" evidence="7">
    <location>
        <begin position="41"/>
        <end position="56"/>
    </location>
</feature>
<evidence type="ECO:0000313" key="10">
    <source>
        <dbReference type="Proteomes" id="UP001562425"/>
    </source>
</evidence>
<dbReference type="NCBIfam" id="TIGR00430">
    <property type="entry name" value="Q_tRNA_tgt"/>
    <property type="match status" value="1"/>
</dbReference>